<keyword evidence="4" id="KW-1185">Reference proteome</keyword>
<evidence type="ECO:0000259" key="2">
    <source>
        <dbReference type="PROSITE" id="PS50948"/>
    </source>
</evidence>
<dbReference type="InterPro" id="IPR003609">
    <property type="entry name" value="Pan_app"/>
</dbReference>
<dbReference type="AlphaFoldDB" id="A0A9X0CVX7"/>
<protein>
    <recommendedName>
        <fullName evidence="2">Apple domain-containing protein</fullName>
    </recommendedName>
</protein>
<gene>
    <name evidence="3" type="ORF">OS493_002110</name>
</gene>
<dbReference type="SUPFAM" id="SSF57414">
    <property type="entry name" value="Hairpin loop containing domain-like"/>
    <property type="match status" value="2"/>
</dbReference>
<dbReference type="Proteomes" id="UP001163046">
    <property type="component" value="Unassembled WGS sequence"/>
</dbReference>
<feature type="signal peptide" evidence="1">
    <location>
        <begin position="1"/>
        <end position="23"/>
    </location>
</feature>
<evidence type="ECO:0000313" key="4">
    <source>
        <dbReference type="Proteomes" id="UP001163046"/>
    </source>
</evidence>
<organism evidence="3 4">
    <name type="scientific">Desmophyllum pertusum</name>
    <dbReference type="NCBI Taxonomy" id="174260"/>
    <lineage>
        <taxon>Eukaryota</taxon>
        <taxon>Metazoa</taxon>
        <taxon>Cnidaria</taxon>
        <taxon>Anthozoa</taxon>
        <taxon>Hexacorallia</taxon>
        <taxon>Scleractinia</taxon>
        <taxon>Caryophylliina</taxon>
        <taxon>Caryophylliidae</taxon>
        <taxon>Desmophyllum</taxon>
    </lineage>
</organism>
<keyword evidence="1" id="KW-0732">Signal</keyword>
<feature type="domain" description="Apple" evidence="2">
    <location>
        <begin position="142"/>
        <end position="226"/>
    </location>
</feature>
<dbReference type="EMBL" id="MU826826">
    <property type="protein sequence ID" value="KAJ7375359.1"/>
    <property type="molecule type" value="Genomic_DNA"/>
</dbReference>
<dbReference type="Gene3D" id="3.50.4.10">
    <property type="entry name" value="Hepatocyte Growth Factor"/>
    <property type="match status" value="2"/>
</dbReference>
<sequence>MEDDHKLILCYFLLLFAIHTSRSHCTNGMCEKVSLSLATNTKQNFALVGYVIETLSSLWNWQECFNRCLENCQCHSFNFNEVNTSGNCEFNDANTKLAPEALKEKEGFVYYELVRTYYDKNLFLILLFAIANSYCQCASEMCEKTSLSLNTNTKHNYSLDGYVVEIFSFSNWQECFNGCLNNCQCLSFNFNEGNTTENCELNDANTKLAPEALKEKEGVIYYELVRTYYDKNVSK</sequence>
<dbReference type="Pfam" id="PF00024">
    <property type="entry name" value="PAN_1"/>
    <property type="match status" value="2"/>
</dbReference>
<proteinExistence type="predicted"/>
<feature type="domain" description="Apple" evidence="2">
    <location>
        <begin position="30"/>
        <end position="115"/>
    </location>
</feature>
<reference evidence="3" key="1">
    <citation type="submission" date="2023-01" db="EMBL/GenBank/DDBJ databases">
        <title>Genome assembly of the deep-sea coral Lophelia pertusa.</title>
        <authorList>
            <person name="Herrera S."/>
            <person name="Cordes E."/>
        </authorList>
    </citation>
    <scope>NUCLEOTIDE SEQUENCE</scope>
    <source>
        <strain evidence="3">USNM1676648</strain>
        <tissue evidence="3">Polyp</tissue>
    </source>
</reference>
<evidence type="ECO:0000313" key="3">
    <source>
        <dbReference type="EMBL" id="KAJ7375359.1"/>
    </source>
</evidence>
<feature type="chain" id="PRO_5040764945" description="Apple domain-containing protein" evidence="1">
    <location>
        <begin position="24"/>
        <end position="235"/>
    </location>
</feature>
<dbReference type="PROSITE" id="PS50948">
    <property type="entry name" value="PAN"/>
    <property type="match status" value="2"/>
</dbReference>
<name>A0A9X0CVX7_9CNID</name>
<evidence type="ECO:0000256" key="1">
    <source>
        <dbReference type="SAM" id="SignalP"/>
    </source>
</evidence>
<accession>A0A9X0CVX7</accession>
<dbReference type="SMART" id="SM00473">
    <property type="entry name" value="PAN_AP"/>
    <property type="match status" value="2"/>
</dbReference>
<comment type="caution">
    <text evidence="3">The sequence shown here is derived from an EMBL/GenBank/DDBJ whole genome shotgun (WGS) entry which is preliminary data.</text>
</comment>